<dbReference type="InterPro" id="IPR052345">
    <property type="entry name" value="Rad_response_metalloprotease"/>
</dbReference>
<dbReference type="OrthoDB" id="9794834at2"/>
<comment type="similarity">
    <text evidence="1">Belongs to the short-chain fatty acyl-CoA assimilation regulator (ScfR) family.</text>
</comment>
<dbReference type="PANTHER" id="PTHR43236:SF1">
    <property type="entry name" value="BLL7220 PROTEIN"/>
    <property type="match status" value="1"/>
</dbReference>
<comment type="caution">
    <text evidence="4">The sequence shown here is derived from an EMBL/GenBank/DDBJ whole genome shotgun (WGS) entry which is preliminary data.</text>
</comment>
<dbReference type="PANTHER" id="PTHR43236">
    <property type="entry name" value="ANTITOXIN HIGA1"/>
    <property type="match status" value="1"/>
</dbReference>
<dbReference type="AlphaFoldDB" id="A0A4R8W2Y7"/>
<keyword evidence="5" id="KW-1185">Reference proteome</keyword>
<feature type="region of interest" description="Disordered" evidence="2">
    <location>
        <begin position="1"/>
        <end position="71"/>
    </location>
</feature>
<dbReference type="Pfam" id="PF01381">
    <property type="entry name" value="HTH_3"/>
    <property type="match status" value="1"/>
</dbReference>
<gene>
    <name evidence="4" type="ORF">E3O42_10240</name>
</gene>
<dbReference type="InterPro" id="IPR010982">
    <property type="entry name" value="Lambda_DNA-bd_dom_sf"/>
</dbReference>
<reference evidence="4 5" key="1">
    <citation type="submission" date="2019-03" db="EMBL/GenBank/DDBJ databases">
        <title>Genomics of glacier-inhabiting Cryobacterium strains.</title>
        <authorList>
            <person name="Liu Q."/>
            <person name="Xin Y.-H."/>
        </authorList>
    </citation>
    <scope>NUCLEOTIDE SEQUENCE [LARGE SCALE GENOMIC DNA]</scope>
    <source>
        <strain evidence="4 5">RHLS22-1</strain>
    </source>
</reference>
<dbReference type="PROSITE" id="PS50943">
    <property type="entry name" value="HTH_CROC1"/>
    <property type="match status" value="1"/>
</dbReference>
<dbReference type="GO" id="GO:0003677">
    <property type="term" value="F:DNA binding"/>
    <property type="evidence" value="ECO:0007669"/>
    <property type="project" value="InterPro"/>
</dbReference>
<evidence type="ECO:0000256" key="1">
    <source>
        <dbReference type="ARBA" id="ARBA00007227"/>
    </source>
</evidence>
<name>A0A4R8W2Y7_9MICO</name>
<dbReference type="Gene3D" id="1.10.260.40">
    <property type="entry name" value="lambda repressor-like DNA-binding domains"/>
    <property type="match status" value="1"/>
</dbReference>
<dbReference type="CDD" id="cd00093">
    <property type="entry name" value="HTH_XRE"/>
    <property type="match status" value="1"/>
</dbReference>
<sequence length="427" mass="47485">MPSRDICLTSSASVSTSWPSPAPTTGASFGRSTSTKRAQPPSYLFASMRHRVRPSAARGPPRARNPKDRTMNPQMLTLLRESRGYSGAQLAKLAGIPQPTLSKMENGLAVIDEARLQQLADALEYPVEAFNWTDPIYGFGSAAFYHRKQQALPQTTLRKIQAQVNLTRMRLDRLLRSIEIDTQYVVPSLDVEEYGTPAEVARAVRALWRMPMGPIRDMAAALELAGIIMVRSNLESPRIAAISLDNVGTYPALIILNTGLPADRERFTLAHELGHLVMHSVLVTTDEAEREADAFAAEFLMPAAEIRTELKGITLARAAQLKVVWRVAISALVRRARDLGVIDDTRYKSLMVSMSQKGWRKSEPVEVAHDHPTVMSSLIKVHLADHDYTFDELARVVALNRDEFTMRFDLDAPRGDEPRGSHLRALK</sequence>
<evidence type="ECO:0000259" key="3">
    <source>
        <dbReference type="PROSITE" id="PS50943"/>
    </source>
</evidence>
<accession>A0A4R8W2Y7</accession>
<evidence type="ECO:0000313" key="4">
    <source>
        <dbReference type="EMBL" id="TFC01487.1"/>
    </source>
</evidence>
<proteinExistence type="inferred from homology"/>
<evidence type="ECO:0000256" key="2">
    <source>
        <dbReference type="SAM" id="MobiDB-lite"/>
    </source>
</evidence>
<dbReference type="Pfam" id="PF06114">
    <property type="entry name" value="Peptidase_M78"/>
    <property type="match status" value="1"/>
</dbReference>
<dbReference type="InterPro" id="IPR010359">
    <property type="entry name" value="IrrE_HExxH"/>
</dbReference>
<organism evidence="4 5">
    <name type="scientific">Cryobacterium adonitolivorans</name>
    <dbReference type="NCBI Taxonomy" id="1259189"/>
    <lineage>
        <taxon>Bacteria</taxon>
        <taxon>Bacillati</taxon>
        <taxon>Actinomycetota</taxon>
        <taxon>Actinomycetes</taxon>
        <taxon>Micrococcales</taxon>
        <taxon>Microbacteriaceae</taxon>
        <taxon>Cryobacterium</taxon>
    </lineage>
</organism>
<protein>
    <submittedName>
        <fullName evidence="4">ImmA/IrrE family metallo-endopeptidase</fullName>
    </submittedName>
</protein>
<feature type="compositionally biased region" description="Low complexity" evidence="2">
    <location>
        <begin position="9"/>
        <end position="28"/>
    </location>
</feature>
<dbReference type="Gene3D" id="1.10.10.2910">
    <property type="match status" value="1"/>
</dbReference>
<dbReference type="EMBL" id="SOFL01000034">
    <property type="protein sequence ID" value="TFC01487.1"/>
    <property type="molecule type" value="Genomic_DNA"/>
</dbReference>
<evidence type="ECO:0000313" key="5">
    <source>
        <dbReference type="Proteomes" id="UP000297907"/>
    </source>
</evidence>
<dbReference type="Proteomes" id="UP000297907">
    <property type="component" value="Unassembled WGS sequence"/>
</dbReference>
<dbReference type="InterPro" id="IPR001387">
    <property type="entry name" value="Cro/C1-type_HTH"/>
</dbReference>
<dbReference type="SUPFAM" id="SSF47413">
    <property type="entry name" value="lambda repressor-like DNA-binding domains"/>
    <property type="match status" value="1"/>
</dbReference>
<dbReference type="SMART" id="SM00530">
    <property type="entry name" value="HTH_XRE"/>
    <property type="match status" value="1"/>
</dbReference>
<feature type="domain" description="HTH cro/C1-type" evidence="3">
    <location>
        <begin position="76"/>
        <end position="130"/>
    </location>
</feature>